<keyword evidence="1 4" id="KW-0597">Phosphoprotein</keyword>
<dbReference type="OrthoDB" id="9790442at2"/>
<keyword evidence="2" id="KW-0902">Two-component regulatory system</keyword>
<name>A0A5C6RQX6_9FLAO</name>
<evidence type="ECO:0000259" key="6">
    <source>
        <dbReference type="PROSITE" id="PS50110"/>
    </source>
</evidence>
<gene>
    <name evidence="8" type="ORF">FRY74_09880</name>
</gene>
<dbReference type="GO" id="GO:0000156">
    <property type="term" value="F:phosphorelay response regulator activity"/>
    <property type="evidence" value="ECO:0007669"/>
    <property type="project" value="TreeGrafter"/>
</dbReference>
<dbReference type="PROSITE" id="PS50110">
    <property type="entry name" value="RESPONSE_REGULATORY"/>
    <property type="match status" value="1"/>
</dbReference>
<evidence type="ECO:0000256" key="1">
    <source>
        <dbReference type="ARBA" id="ARBA00022553"/>
    </source>
</evidence>
<dbReference type="GO" id="GO:0000976">
    <property type="term" value="F:transcription cis-regulatory region binding"/>
    <property type="evidence" value="ECO:0007669"/>
    <property type="project" value="TreeGrafter"/>
</dbReference>
<dbReference type="InterPro" id="IPR036388">
    <property type="entry name" value="WH-like_DNA-bd_sf"/>
</dbReference>
<dbReference type="InterPro" id="IPR001789">
    <property type="entry name" value="Sig_transdc_resp-reg_receiver"/>
</dbReference>
<keyword evidence="3 5" id="KW-0238">DNA-binding</keyword>
<dbReference type="SMART" id="SM00448">
    <property type="entry name" value="REC"/>
    <property type="match status" value="1"/>
</dbReference>
<reference evidence="8 9" key="1">
    <citation type="submission" date="2019-08" db="EMBL/GenBank/DDBJ databases">
        <title>Genome of Vicingus serpentipes NCIMB 15042.</title>
        <authorList>
            <person name="Bowman J.P."/>
        </authorList>
    </citation>
    <scope>NUCLEOTIDE SEQUENCE [LARGE SCALE GENOMIC DNA]</scope>
    <source>
        <strain evidence="8 9">NCIMB 15042</strain>
    </source>
</reference>
<feature type="domain" description="OmpR/PhoB-type" evidence="7">
    <location>
        <begin position="132"/>
        <end position="226"/>
    </location>
</feature>
<comment type="caution">
    <text evidence="8">The sequence shown here is derived from an EMBL/GenBank/DDBJ whole genome shotgun (WGS) entry which is preliminary data.</text>
</comment>
<dbReference type="Proteomes" id="UP000321721">
    <property type="component" value="Unassembled WGS sequence"/>
</dbReference>
<dbReference type="Pfam" id="PF00486">
    <property type="entry name" value="Trans_reg_C"/>
    <property type="match status" value="1"/>
</dbReference>
<proteinExistence type="predicted"/>
<dbReference type="RefSeq" id="WP_147101016.1">
    <property type="nucleotide sequence ID" value="NZ_VOOS01000004.1"/>
</dbReference>
<feature type="DNA-binding region" description="OmpR/PhoB-type" evidence="5">
    <location>
        <begin position="132"/>
        <end position="226"/>
    </location>
</feature>
<dbReference type="Pfam" id="PF00072">
    <property type="entry name" value="Response_reg"/>
    <property type="match status" value="1"/>
</dbReference>
<dbReference type="EMBL" id="VOOS01000004">
    <property type="protein sequence ID" value="TXB64751.1"/>
    <property type="molecule type" value="Genomic_DNA"/>
</dbReference>
<evidence type="ECO:0000313" key="9">
    <source>
        <dbReference type="Proteomes" id="UP000321721"/>
    </source>
</evidence>
<evidence type="ECO:0000256" key="4">
    <source>
        <dbReference type="PROSITE-ProRule" id="PRU00169"/>
    </source>
</evidence>
<evidence type="ECO:0000256" key="5">
    <source>
        <dbReference type="PROSITE-ProRule" id="PRU01091"/>
    </source>
</evidence>
<dbReference type="PANTHER" id="PTHR48111">
    <property type="entry name" value="REGULATOR OF RPOS"/>
    <property type="match status" value="1"/>
</dbReference>
<keyword evidence="9" id="KW-1185">Reference proteome</keyword>
<dbReference type="GO" id="GO:0006355">
    <property type="term" value="P:regulation of DNA-templated transcription"/>
    <property type="evidence" value="ECO:0007669"/>
    <property type="project" value="InterPro"/>
</dbReference>
<dbReference type="Gene3D" id="3.40.50.2300">
    <property type="match status" value="1"/>
</dbReference>
<dbReference type="CDD" id="cd00383">
    <property type="entry name" value="trans_reg_C"/>
    <property type="match status" value="1"/>
</dbReference>
<evidence type="ECO:0000256" key="2">
    <source>
        <dbReference type="ARBA" id="ARBA00023012"/>
    </source>
</evidence>
<dbReference type="SUPFAM" id="SSF52172">
    <property type="entry name" value="CheY-like"/>
    <property type="match status" value="1"/>
</dbReference>
<protein>
    <submittedName>
        <fullName evidence="8">Response regulator transcription factor</fullName>
    </submittedName>
</protein>
<accession>A0A5C6RQX6</accession>
<sequence length="226" mass="26362">MSSSIAVLSNNKNESLDLISLLNKEGYDALFYSDAKKQTLENILNSSPRIVLIDLDLEITDGIEVCHFLKNEKKINSFLFIFSDRNEEYIEIEAFKAGADDYILKTINPRLLLKKISAILNRSKQNKANFEQKQLVFKDVIVDLYSYTVYKKNTAIYLPRKDFEILQLFILNPQKVYSREEIHRIVWSTEDNFNPRIIDVHIRKIREKVGNYFIETIKGVGYRLAA</sequence>
<dbReference type="PANTHER" id="PTHR48111:SF40">
    <property type="entry name" value="PHOSPHATE REGULON TRANSCRIPTIONAL REGULATORY PROTEIN PHOB"/>
    <property type="match status" value="1"/>
</dbReference>
<evidence type="ECO:0000256" key="3">
    <source>
        <dbReference type="ARBA" id="ARBA00023125"/>
    </source>
</evidence>
<dbReference type="InterPro" id="IPR039420">
    <property type="entry name" value="WalR-like"/>
</dbReference>
<dbReference type="Gene3D" id="1.10.10.10">
    <property type="entry name" value="Winged helix-like DNA-binding domain superfamily/Winged helix DNA-binding domain"/>
    <property type="match status" value="1"/>
</dbReference>
<dbReference type="GO" id="GO:0005829">
    <property type="term" value="C:cytosol"/>
    <property type="evidence" value="ECO:0007669"/>
    <property type="project" value="TreeGrafter"/>
</dbReference>
<dbReference type="InterPro" id="IPR016032">
    <property type="entry name" value="Sig_transdc_resp-reg_C-effctor"/>
</dbReference>
<dbReference type="SUPFAM" id="SSF46894">
    <property type="entry name" value="C-terminal effector domain of the bipartite response regulators"/>
    <property type="match status" value="1"/>
</dbReference>
<evidence type="ECO:0000259" key="7">
    <source>
        <dbReference type="PROSITE" id="PS51755"/>
    </source>
</evidence>
<dbReference type="InterPro" id="IPR011006">
    <property type="entry name" value="CheY-like_superfamily"/>
</dbReference>
<dbReference type="GO" id="GO:0032993">
    <property type="term" value="C:protein-DNA complex"/>
    <property type="evidence" value="ECO:0007669"/>
    <property type="project" value="TreeGrafter"/>
</dbReference>
<dbReference type="AlphaFoldDB" id="A0A5C6RQX6"/>
<evidence type="ECO:0000313" key="8">
    <source>
        <dbReference type="EMBL" id="TXB64751.1"/>
    </source>
</evidence>
<dbReference type="SMART" id="SM00862">
    <property type="entry name" value="Trans_reg_C"/>
    <property type="match status" value="1"/>
</dbReference>
<organism evidence="8 9">
    <name type="scientific">Vicingus serpentipes</name>
    <dbReference type="NCBI Taxonomy" id="1926625"/>
    <lineage>
        <taxon>Bacteria</taxon>
        <taxon>Pseudomonadati</taxon>
        <taxon>Bacteroidota</taxon>
        <taxon>Flavobacteriia</taxon>
        <taxon>Flavobacteriales</taxon>
        <taxon>Vicingaceae</taxon>
        <taxon>Vicingus</taxon>
    </lineage>
</organism>
<dbReference type="InterPro" id="IPR001867">
    <property type="entry name" value="OmpR/PhoB-type_DNA-bd"/>
</dbReference>
<dbReference type="PROSITE" id="PS51755">
    <property type="entry name" value="OMPR_PHOB"/>
    <property type="match status" value="1"/>
</dbReference>
<feature type="domain" description="Response regulatory" evidence="6">
    <location>
        <begin position="4"/>
        <end position="120"/>
    </location>
</feature>
<feature type="modified residue" description="4-aspartylphosphate" evidence="4">
    <location>
        <position position="54"/>
    </location>
</feature>